<dbReference type="EMBL" id="JAFEMO010000009">
    <property type="protein sequence ID" value="KAH7565074.1"/>
    <property type="molecule type" value="Genomic_DNA"/>
</dbReference>
<dbReference type="PANTHER" id="PTHR33098:SF46">
    <property type="entry name" value="COTTON FIBER PROTEIN"/>
    <property type="match status" value="1"/>
</dbReference>
<sequence>MKKSSILPPPPPFYSSTIAEEKEDNTRFRDMNDNNRVMRSHVTQKKPEVASNINKLESKPSMDINESAEAFIKKFKNQLLIQRLESIENYEQMLARATSRLLVGRRCSSLLLAASSSVVTAPSHSSLLPRRSSLAVSPSPLVTAPRRLLVSHRCSSSLAVASSSPIATLRHSSPPLCSSSSPSSLPLGLATTVVVSVIGRKDEQYAPTISGGGRRGGGGGFARCMRILVKQ</sequence>
<gene>
    <name evidence="2" type="ORF">JRO89_XS09G0126200</name>
</gene>
<dbReference type="Pfam" id="PF05553">
    <property type="entry name" value="DUF761"/>
    <property type="match status" value="1"/>
</dbReference>
<accession>A0ABQ8HL53</accession>
<evidence type="ECO:0000313" key="2">
    <source>
        <dbReference type="EMBL" id="KAH7565074.1"/>
    </source>
</evidence>
<evidence type="ECO:0000313" key="3">
    <source>
        <dbReference type="Proteomes" id="UP000827721"/>
    </source>
</evidence>
<keyword evidence="3" id="KW-1185">Reference proteome</keyword>
<organism evidence="2 3">
    <name type="scientific">Xanthoceras sorbifolium</name>
    <dbReference type="NCBI Taxonomy" id="99658"/>
    <lineage>
        <taxon>Eukaryota</taxon>
        <taxon>Viridiplantae</taxon>
        <taxon>Streptophyta</taxon>
        <taxon>Embryophyta</taxon>
        <taxon>Tracheophyta</taxon>
        <taxon>Spermatophyta</taxon>
        <taxon>Magnoliopsida</taxon>
        <taxon>eudicotyledons</taxon>
        <taxon>Gunneridae</taxon>
        <taxon>Pentapetalae</taxon>
        <taxon>rosids</taxon>
        <taxon>malvids</taxon>
        <taxon>Sapindales</taxon>
        <taxon>Sapindaceae</taxon>
        <taxon>Xanthoceroideae</taxon>
        <taxon>Xanthoceras</taxon>
    </lineage>
</organism>
<reference evidence="2 3" key="1">
    <citation type="submission" date="2021-02" db="EMBL/GenBank/DDBJ databases">
        <title>Plant Genome Project.</title>
        <authorList>
            <person name="Zhang R.-G."/>
        </authorList>
    </citation>
    <scope>NUCLEOTIDE SEQUENCE [LARGE SCALE GENOMIC DNA]</scope>
    <source>
        <tissue evidence="2">Leaves</tissue>
    </source>
</reference>
<dbReference type="InterPro" id="IPR008480">
    <property type="entry name" value="DUF761_pln"/>
</dbReference>
<comment type="caution">
    <text evidence="2">The sequence shown here is derived from an EMBL/GenBank/DDBJ whole genome shotgun (WGS) entry which is preliminary data.</text>
</comment>
<dbReference type="PANTHER" id="PTHR33098">
    <property type="entry name" value="COTTON FIBER (DUF761)"/>
    <property type="match status" value="1"/>
</dbReference>
<proteinExistence type="predicted"/>
<evidence type="ECO:0000256" key="1">
    <source>
        <dbReference type="SAM" id="MobiDB-lite"/>
    </source>
</evidence>
<feature type="region of interest" description="Disordered" evidence="1">
    <location>
        <begin position="1"/>
        <end position="28"/>
    </location>
</feature>
<name>A0ABQ8HL53_9ROSI</name>
<dbReference type="Proteomes" id="UP000827721">
    <property type="component" value="Unassembled WGS sequence"/>
</dbReference>
<protein>
    <submittedName>
        <fullName evidence="2">Uncharacterized protein</fullName>
    </submittedName>
</protein>